<evidence type="ECO:0000256" key="1">
    <source>
        <dbReference type="SAM" id="MobiDB-lite"/>
    </source>
</evidence>
<feature type="compositionally biased region" description="Low complexity" evidence="1">
    <location>
        <begin position="146"/>
        <end position="155"/>
    </location>
</feature>
<feature type="compositionally biased region" description="Basic and acidic residues" evidence="1">
    <location>
        <begin position="131"/>
        <end position="142"/>
    </location>
</feature>
<proteinExistence type="predicted"/>
<accession>A0A0N4YYQ2</accession>
<sequence>MISKGASQAAAIAKDVSLQATQKASEFSSQNSGLLSGVASKATEIGQKSWGGLSQFVKSPSLQGLGNILPKTGYEDMASPNEQSSSTSFNARSNCDTIGGFNSFDKPSGQAGDAFFSLAGLAVFVVPESGVEKKKSAADTKKKTAKTAGSSATVSPSQADAEPSEGLAVFVVPESGVEKKKSAADTKKKTAKTAGSSATVSPSQADAEPSEDSTITQFEASFNKPRRPPAATTSASSTTKKAESQSSNKGWDDDAWAILNN</sequence>
<feature type="region of interest" description="Disordered" evidence="1">
    <location>
        <begin position="73"/>
        <end position="92"/>
    </location>
</feature>
<reference evidence="2 3" key="2">
    <citation type="submission" date="2018-11" db="EMBL/GenBank/DDBJ databases">
        <authorList>
            <consortium name="Pathogen Informatics"/>
        </authorList>
    </citation>
    <scope>NUCLEOTIDE SEQUENCE [LARGE SCALE GENOMIC DNA]</scope>
</reference>
<dbReference type="WBParaSite" id="NBR_0002237401-mRNA-1">
    <property type="protein sequence ID" value="NBR_0002237401-mRNA-1"/>
    <property type="gene ID" value="NBR_0002237401"/>
</dbReference>
<feature type="compositionally biased region" description="Low complexity" evidence="1">
    <location>
        <begin position="230"/>
        <end position="247"/>
    </location>
</feature>
<feature type="region of interest" description="Disordered" evidence="1">
    <location>
        <begin position="131"/>
        <end position="261"/>
    </location>
</feature>
<keyword evidence="3" id="KW-1185">Reference proteome</keyword>
<evidence type="ECO:0000313" key="4">
    <source>
        <dbReference type="WBParaSite" id="NBR_0002237401-mRNA-1"/>
    </source>
</evidence>
<gene>
    <name evidence="2" type="ORF">NBR_LOCUS22375</name>
</gene>
<feature type="compositionally biased region" description="Polar residues" evidence="1">
    <location>
        <begin position="80"/>
        <end position="92"/>
    </location>
</feature>
<protein>
    <submittedName>
        <fullName evidence="4">Zgc:</fullName>
    </submittedName>
</protein>
<reference evidence="4" key="1">
    <citation type="submission" date="2017-02" db="UniProtKB">
        <authorList>
            <consortium name="WormBaseParasite"/>
        </authorList>
    </citation>
    <scope>IDENTIFICATION</scope>
</reference>
<dbReference type="EMBL" id="UYSL01027918">
    <property type="protein sequence ID" value="VDL87171.1"/>
    <property type="molecule type" value="Genomic_DNA"/>
</dbReference>
<evidence type="ECO:0000313" key="3">
    <source>
        <dbReference type="Proteomes" id="UP000271162"/>
    </source>
</evidence>
<name>A0A0N4YYQ2_NIPBR</name>
<dbReference type="AlphaFoldDB" id="A0A0N4YYQ2"/>
<dbReference type="Proteomes" id="UP000271162">
    <property type="component" value="Unassembled WGS sequence"/>
</dbReference>
<feature type="compositionally biased region" description="Low complexity" evidence="1">
    <location>
        <begin position="192"/>
        <end position="201"/>
    </location>
</feature>
<evidence type="ECO:0000313" key="2">
    <source>
        <dbReference type="EMBL" id="VDL87171.1"/>
    </source>
</evidence>
<feature type="compositionally biased region" description="Basic and acidic residues" evidence="1">
    <location>
        <begin position="176"/>
        <end position="188"/>
    </location>
</feature>
<dbReference type="STRING" id="27835.A0A0N4YYQ2"/>
<organism evidence="4">
    <name type="scientific">Nippostrongylus brasiliensis</name>
    <name type="common">Rat hookworm</name>
    <dbReference type="NCBI Taxonomy" id="27835"/>
    <lineage>
        <taxon>Eukaryota</taxon>
        <taxon>Metazoa</taxon>
        <taxon>Ecdysozoa</taxon>
        <taxon>Nematoda</taxon>
        <taxon>Chromadorea</taxon>
        <taxon>Rhabditida</taxon>
        <taxon>Rhabditina</taxon>
        <taxon>Rhabditomorpha</taxon>
        <taxon>Strongyloidea</taxon>
        <taxon>Heligmosomidae</taxon>
        <taxon>Nippostrongylus</taxon>
    </lineage>
</organism>